<protein>
    <submittedName>
        <fullName evidence="5">AraC family transcriptional regulator</fullName>
    </submittedName>
</protein>
<dbReference type="Proteomes" id="UP001222770">
    <property type="component" value="Unassembled WGS sequence"/>
</dbReference>
<evidence type="ECO:0000256" key="2">
    <source>
        <dbReference type="ARBA" id="ARBA00023125"/>
    </source>
</evidence>
<dbReference type="PANTHER" id="PTHR46796">
    <property type="entry name" value="HTH-TYPE TRANSCRIPTIONAL ACTIVATOR RHAS-RELATED"/>
    <property type="match status" value="1"/>
</dbReference>
<keyword evidence="1" id="KW-0805">Transcription regulation</keyword>
<evidence type="ECO:0000256" key="3">
    <source>
        <dbReference type="ARBA" id="ARBA00023163"/>
    </source>
</evidence>
<evidence type="ECO:0000313" key="5">
    <source>
        <dbReference type="EMBL" id="MDF8333270.1"/>
    </source>
</evidence>
<evidence type="ECO:0000259" key="4">
    <source>
        <dbReference type="PROSITE" id="PS01124"/>
    </source>
</evidence>
<comment type="caution">
    <text evidence="5">The sequence shown here is derived from an EMBL/GenBank/DDBJ whole genome shotgun (WGS) entry which is preliminary data.</text>
</comment>
<organism evidence="5 6">
    <name type="scientific">Novosphingobium cyanobacteriorum</name>
    <dbReference type="NCBI Taxonomy" id="3024215"/>
    <lineage>
        <taxon>Bacteria</taxon>
        <taxon>Pseudomonadati</taxon>
        <taxon>Pseudomonadota</taxon>
        <taxon>Alphaproteobacteria</taxon>
        <taxon>Sphingomonadales</taxon>
        <taxon>Sphingomonadaceae</taxon>
        <taxon>Novosphingobium</taxon>
    </lineage>
</organism>
<feature type="domain" description="HTH araC/xylS-type" evidence="4">
    <location>
        <begin position="183"/>
        <end position="284"/>
    </location>
</feature>
<evidence type="ECO:0000313" key="6">
    <source>
        <dbReference type="Proteomes" id="UP001222770"/>
    </source>
</evidence>
<dbReference type="EMBL" id="JAROCY010000006">
    <property type="protein sequence ID" value="MDF8333270.1"/>
    <property type="molecule type" value="Genomic_DNA"/>
</dbReference>
<keyword evidence="6" id="KW-1185">Reference proteome</keyword>
<gene>
    <name evidence="5" type="ORF">POM99_08670</name>
</gene>
<keyword evidence="3" id="KW-0804">Transcription</keyword>
<evidence type="ECO:0000256" key="1">
    <source>
        <dbReference type="ARBA" id="ARBA00023015"/>
    </source>
</evidence>
<reference evidence="5 6" key="1">
    <citation type="submission" date="2023-03" db="EMBL/GenBank/DDBJ databases">
        <title>Novosphingobium cyanobacteriorum sp. nov., isolated from a eutrophic reservoir during the Microcystis bloom period.</title>
        <authorList>
            <person name="Kang M."/>
            <person name="Le V."/>
            <person name="Ko S.-R."/>
            <person name="Lee S.-A."/>
            <person name="Ahn C.-Y."/>
        </authorList>
    </citation>
    <scope>NUCLEOTIDE SEQUENCE [LARGE SCALE GENOMIC DNA]</scope>
    <source>
        <strain evidence="5 6">HBC54</strain>
    </source>
</reference>
<name>A0ABT6CJK4_9SPHN</name>
<dbReference type="Gene3D" id="1.10.10.60">
    <property type="entry name" value="Homeodomain-like"/>
    <property type="match status" value="1"/>
</dbReference>
<sequence length="316" mass="34048">MAPPHNLDSNPLAGAELTSAALIHLDYIPPPPELAPFVTTYFLFRCEEPRIADIQPAGVGILAVFMQGRGEMFFRDGRVDPSHLVNVMTPLAAAAPVLVEGPWHAFGAALSPLGWAALTGCLSAAEHGNRLRDAAELIDPSLHAMGQAMAADYNAGRLWPADCAAMMSAALGPLLRDVPGAHVALMGRVADWLGQSLSPRVDDLARNALYSARQLQRLVDQYFGLPPKQLARKYRALRAAALLADPSLPPDQVALVQDQFYDQSHMIREMRLFAGRTPARLGAGDQPMLSALLDLRNFREITPLVGAVAQDVDARG</sequence>
<dbReference type="PROSITE" id="PS01124">
    <property type="entry name" value="HTH_ARAC_FAMILY_2"/>
    <property type="match status" value="1"/>
</dbReference>
<accession>A0ABT6CJK4</accession>
<keyword evidence="2" id="KW-0238">DNA-binding</keyword>
<dbReference type="Pfam" id="PF12833">
    <property type="entry name" value="HTH_18"/>
    <property type="match status" value="1"/>
</dbReference>
<dbReference type="InterPro" id="IPR050204">
    <property type="entry name" value="AraC_XylS_family_regulators"/>
</dbReference>
<dbReference type="SMART" id="SM00342">
    <property type="entry name" value="HTH_ARAC"/>
    <property type="match status" value="1"/>
</dbReference>
<dbReference type="InterPro" id="IPR018060">
    <property type="entry name" value="HTH_AraC"/>
</dbReference>
<dbReference type="RefSeq" id="WP_277276776.1">
    <property type="nucleotide sequence ID" value="NZ_JAROCY010000006.1"/>
</dbReference>
<proteinExistence type="predicted"/>